<gene>
    <name evidence="14" type="ORF">FHR31_001669</name>
</gene>
<dbReference type="Gene3D" id="3.30.200.20">
    <property type="entry name" value="Phosphorylase Kinase, domain 1"/>
    <property type="match status" value="1"/>
</dbReference>
<dbReference type="GO" id="GO:0004674">
    <property type="term" value="F:protein serine/threonine kinase activity"/>
    <property type="evidence" value="ECO:0007669"/>
    <property type="project" value="UniProtKB-KW"/>
</dbReference>
<dbReference type="NCBIfam" id="NF033483">
    <property type="entry name" value="PknB_PASTA_kin"/>
    <property type="match status" value="1"/>
</dbReference>
<feature type="domain" description="PASTA" evidence="13">
    <location>
        <begin position="515"/>
        <end position="581"/>
    </location>
</feature>
<feature type="binding site" evidence="9">
    <location>
        <position position="45"/>
    </location>
    <ligand>
        <name>ATP</name>
        <dbReference type="ChEBI" id="CHEBI:30616"/>
    </ligand>
</feature>
<feature type="domain" description="PASTA" evidence="13">
    <location>
        <begin position="447"/>
        <end position="514"/>
    </location>
</feature>
<dbReference type="SMART" id="SM00220">
    <property type="entry name" value="S_TKc"/>
    <property type="match status" value="1"/>
</dbReference>
<evidence type="ECO:0000256" key="6">
    <source>
        <dbReference type="ARBA" id="ARBA00022840"/>
    </source>
</evidence>
<dbReference type="GO" id="GO:0005524">
    <property type="term" value="F:ATP binding"/>
    <property type="evidence" value="ECO:0007669"/>
    <property type="project" value="UniProtKB-UniRule"/>
</dbReference>
<dbReference type="Pfam" id="PF00069">
    <property type="entry name" value="Pkinase"/>
    <property type="match status" value="1"/>
</dbReference>
<keyword evidence="11" id="KW-1133">Transmembrane helix</keyword>
<dbReference type="InterPro" id="IPR017441">
    <property type="entry name" value="Protein_kinase_ATP_BS"/>
</dbReference>
<evidence type="ECO:0000256" key="5">
    <source>
        <dbReference type="ARBA" id="ARBA00022777"/>
    </source>
</evidence>
<evidence type="ECO:0000313" key="14">
    <source>
        <dbReference type="EMBL" id="MBB3171843.1"/>
    </source>
</evidence>
<dbReference type="EC" id="2.7.11.1" evidence="1"/>
<dbReference type="InterPro" id="IPR005543">
    <property type="entry name" value="PASTA_dom"/>
</dbReference>
<dbReference type="PROSITE" id="PS00107">
    <property type="entry name" value="PROTEIN_KINASE_ATP"/>
    <property type="match status" value="1"/>
</dbReference>
<feature type="region of interest" description="Disordered" evidence="10">
    <location>
        <begin position="321"/>
        <end position="351"/>
    </location>
</feature>
<dbReference type="FunFam" id="1.10.510.10:FF:000021">
    <property type="entry name" value="Serine/threonine protein kinase"/>
    <property type="match status" value="1"/>
</dbReference>
<dbReference type="PROSITE" id="PS00108">
    <property type="entry name" value="PROTEIN_KINASE_ST"/>
    <property type="match status" value="1"/>
</dbReference>
<comment type="catalytic activity">
    <reaction evidence="7">
        <text>L-threonyl-[protein] + ATP = O-phospho-L-threonyl-[protein] + ADP + H(+)</text>
        <dbReference type="Rhea" id="RHEA:46608"/>
        <dbReference type="Rhea" id="RHEA-COMP:11060"/>
        <dbReference type="Rhea" id="RHEA-COMP:11605"/>
        <dbReference type="ChEBI" id="CHEBI:15378"/>
        <dbReference type="ChEBI" id="CHEBI:30013"/>
        <dbReference type="ChEBI" id="CHEBI:30616"/>
        <dbReference type="ChEBI" id="CHEBI:61977"/>
        <dbReference type="ChEBI" id="CHEBI:456216"/>
        <dbReference type="EC" id="2.7.11.1"/>
    </reaction>
</comment>
<evidence type="ECO:0000256" key="11">
    <source>
        <dbReference type="SAM" id="Phobius"/>
    </source>
</evidence>
<dbReference type="Gene3D" id="3.30.10.20">
    <property type="match status" value="4"/>
</dbReference>
<dbReference type="GeneID" id="93357395"/>
<feature type="domain" description="PASTA" evidence="13">
    <location>
        <begin position="379"/>
        <end position="446"/>
    </location>
</feature>
<feature type="compositionally biased region" description="Polar residues" evidence="10">
    <location>
        <begin position="645"/>
        <end position="658"/>
    </location>
</feature>
<dbReference type="SMART" id="SM00740">
    <property type="entry name" value="PASTA"/>
    <property type="match status" value="4"/>
</dbReference>
<dbReference type="SUPFAM" id="SSF56112">
    <property type="entry name" value="Protein kinase-like (PK-like)"/>
    <property type="match status" value="1"/>
</dbReference>
<dbReference type="PANTHER" id="PTHR43289">
    <property type="entry name" value="MITOGEN-ACTIVATED PROTEIN KINASE KINASE KINASE 20-RELATED"/>
    <property type="match status" value="1"/>
</dbReference>
<dbReference type="Gene3D" id="1.10.510.10">
    <property type="entry name" value="Transferase(Phosphotransferase) domain 1"/>
    <property type="match status" value="1"/>
</dbReference>
<reference evidence="14 15" key="1">
    <citation type="submission" date="2020-08" db="EMBL/GenBank/DDBJ databases">
        <title>Sequencing the genomes of 1000 actinobacteria strains.</title>
        <authorList>
            <person name="Klenk H.-P."/>
        </authorList>
    </citation>
    <scope>NUCLEOTIDE SEQUENCE [LARGE SCALE GENOMIC DNA]</scope>
    <source>
        <strain evidence="14 15">DSM 22242</strain>
    </source>
</reference>
<feature type="region of interest" description="Disordered" evidence="10">
    <location>
        <begin position="413"/>
        <end position="437"/>
    </location>
</feature>
<proteinExistence type="predicted"/>
<sequence>MTAQDIMTGRTFSGRYEIKDRIGIGGMAEVYRAVDNVLGRVVAVKVMLPQYAADVDFTRRFRQEAASAANLQSPYIVNVYDWGQDGQTYFIVMEFVRGSDLKTAIQQRGAINQRKVAEIGAQVCQALTVAHNQDIIHRDIKPQNIMVQPDGNVKVMDFGIARAKNSVEQKTSSVLGTAHYISPEQAQGKELTSASDIYSLGIVLYEAATGKLPFDGPDAVSVALMQVKDMPVPPRDINPKIDPGLESIIMCALAKNPAERFATANDMRLALNDYLAGRPVNLAAVAGMGAAATAMLGGAAATNLMNRMPENGTQVMPAVEGAAGNPGTQTMKPVDAGRNRNSYRADSSEGPKKGPIIALAIVAALVVIGVIVFIVSNGSAKQVDVPDVTGQSLAAATKALEDAGLEVGNVNRVTDDTQEPNTVTGQDPEGGKQAPEGSRVNLTVTQATETFELPTITDMTPDQAQNLAAQYGFVLQANGEKASDDIAEGMICVQSPEAGTPIKKGDTVTYIVSSGPDSVTVPNVIDDDEATATSKLEKLGFQVKTQTASSTNTDEGCVMIQSPTDGEKVKKGSTVTITISTGPDKPETKNVPDVKGYSEGDAAVALENAEFKYSVTYENSDTVPGGSVIRQYPDAGTALEPGKTVNLTISSGPAQQPDPSGDNNGNGNGNGNDGEGGEGDGGQDPQSE</sequence>
<feature type="domain" description="PASTA" evidence="13">
    <location>
        <begin position="585"/>
        <end position="651"/>
    </location>
</feature>
<dbReference type="InterPro" id="IPR008271">
    <property type="entry name" value="Ser/Thr_kinase_AS"/>
</dbReference>
<evidence type="ECO:0000256" key="9">
    <source>
        <dbReference type="PROSITE-ProRule" id="PRU10141"/>
    </source>
</evidence>
<protein>
    <recommendedName>
        <fullName evidence="1">non-specific serine/threonine protein kinase</fullName>
        <ecNumber evidence="1">2.7.11.1</ecNumber>
    </recommendedName>
</protein>
<evidence type="ECO:0000256" key="3">
    <source>
        <dbReference type="ARBA" id="ARBA00022679"/>
    </source>
</evidence>
<comment type="catalytic activity">
    <reaction evidence="8">
        <text>L-seryl-[protein] + ATP = O-phospho-L-seryl-[protein] + ADP + H(+)</text>
        <dbReference type="Rhea" id="RHEA:17989"/>
        <dbReference type="Rhea" id="RHEA-COMP:9863"/>
        <dbReference type="Rhea" id="RHEA-COMP:11604"/>
        <dbReference type="ChEBI" id="CHEBI:15378"/>
        <dbReference type="ChEBI" id="CHEBI:29999"/>
        <dbReference type="ChEBI" id="CHEBI:30616"/>
        <dbReference type="ChEBI" id="CHEBI:83421"/>
        <dbReference type="ChEBI" id="CHEBI:456216"/>
        <dbReference type="EC" id="2.7.11.1"/>
    </reaction>
</comment>
<evidence type="ECO:0000256" key="2">
    <source>
        <dbReference type="ARBA" id="ARBA00022527"/>
    </source>
</evidence>
<feature type="region of interest" description="Disordered" evidence="10">
    <location>
        <begin position="640"/>
        <end position="688"/>
    </location>
</feature>
<evidence type="ECO:0000256" key="8">
    <source>
        <dbReference type="ARBA" id="ARBA00048679"/>
    </source>
</evidence>
<dbReference type="EMBL" id="JACHYA010000005">
    <property type="protein sequence ID" value="MBB3171843.1"/>
    <property type="molecule type" value="Genomic_DNA"/>
</dbReference>
<dbReference type="FunFam" id="3.30.200.20:FF:000035">
    <property type="entry name" value="Serine/threonine protein kinase Stk1"/>
    <property type="match status" value="1"/>
</dbReference>
<evidence type="ECO:0000256" key="10">
    <source>
        <dbReference type="SAM" id="MobiDB-lite"/>
    </source>
</evidence>
<dbReference type="PANTHER" id="PTHR43289:SF34">
    <property type="entry name" value="SERINE_THREONINE-PROTEIN KINASE YBDM-RELATED"/>
    <property type="match status" value="1"/>
</dbReference>
<keyword evidence="3 14" id="KW-0808">Transferase</keyword>
<dbReference type="PROSITE" id="PS50011">
    <property type="entry name" value="PROTEIN_KINASE_DOM"/>
    <property type="match status" value="1"/>
</dbReference>
<evidence type="ECO:0000313" key="15">
    <source>
        <dbReference type="Proteomes" id="UP000530850"/>
    </source>
</evidence>
<dbReference type="CDD" id="cd14014">
    <property type="entry name" value="STKc_PknB_like"/>
    <property type="match status" value="1"/>
</dbReference>
<feature type="compositionally biased region" description="Gly residues" evidence="10">
    <location>
        <begin position="664"/>
        <end position="682"/>
    </location>
</feature>
<name>A0A7W5GR24_9ACTN</name>
<accession>A0A7W5GR24</accession>
<dbReference type="GO" id="GO:0045717">
    <property type="term" value="P:negative regulation of fatty acid biosynthetic process"/>
    <property type="evidence" value="ECO:0007669"/>
    <property type="project" value="UniProtKB-ARBA"/>
</dbReference>
<evidence type="ECO:0000259" key="12">
    <source>
        <dbReference type="PROSITE" id="PS50011"/>
    </source>
</evidence>
<dbReference type="RefSeq" id="WP_214647077.1">
    <property type="nucleotide sequence ID" value="NZ_JACHYA010000005.1"/>
</dbReference>
<evidence type="ECO:0000256" key="7">
    <source>
        <dbReference type="ARBA" id="ARBA00047899"/>
    </source>
</evidence>
<keyword evidence="11" id="KW-0472">Membrane</keyword>
<dbReference type="CDD" id="cd06577">
    <property type="entry name" value="PASTA_pknB"/>
    <property type="match status" value="4"/>
</dbReference>
<dbReference type="InterPro" id="IPR000719">
    <property type="entry name" value="Prot_kinase_dom"/>
</dbReference>
<feature type="domain" description="Protein kinase" evidence="12">
    <location>
        <begin position="16"/>
        <end position="275"/>
    </location>
</feature>
<feature type="transmembrane region" description="Helical" evidence="11">
    <location>
        <begin position="282"/>
        <end position="301"/>
    </location>
</feature>
<keyword evidence="5 14" id="KW-0418">Kinase</keyword>
<evidence type="ECO:0000256" key="4">
    <source>
        <dbReference type="ARBA" id="ARBA00022741"/>
    </source>
</evidence>
<keyword evidence="11" id="KW-0812">Transmembrane</keyword>
<organism evidence="14 15">
    <name type="scientific">Parvibacter caecicola</name>
    <dbReference type="NCBI Taxonomy" id="747645"/>
    <lineage>
        <taxon>Bacteria</taxon>
        <taxon>Bacillati</taxon>
        <taxon>Actinomycetota</taxon>
        <taxon>Coriobacteriia</taxon>
        <taxon>Coriobacteriales</taxon>
        <taxon>Coriobacteriaceae</taxon>
        <taxon>Parvibacter</taxon>
    </lineage>
</organism>
<feature type="transmembrane region" description="Helical" evidence="11">
    <location>
        <begin position="356"/>
        <end position="375"/>
    </location>
</feature>
<keyword evidence="4 9" id="KW-0547">Nucleotide-binding</keyword>
<comment type="caution">
    <text evidence="14">The sequence shown here is derived from an EMBL/GenBank/DDBJ whole genome shotgun (WGS) entry which is preliminary data.</text>
</comment>
<evidence type="ECO:0000259" key="13">
    <source>
        <dbReference type="PROSITE" id="PS51178"/>
    </source>
</evidence>
<evidence type="ECO:0000256" key="1">
    <source>
        <dbReference type="ARBA" id="ARBA00012513"/>
    </source>
</evidence>
<dbReference type="Pfam" id="PF03793">
    <property type="entry name" value="PASTA"/>
    <property type="match status" value="4"/>
</dbReference>
<dbReference type="Proteomes" id="UP000530850">
    <property type="component" value="Unassembled WGS sequence"/>
</dbReference>
<dbReference type="AlphaFoldDB" id="A0A7W5GR24"/>
<keyword evidence="2" id="KW-0723">Serine/threonine-protein kinase</keyword>
<dbReference type="PROSITE" id="PS51178">
    <property type="entry name" value="PASTA"/>
    <property type="match status" value="4"/>
</dbReference>
<keyword evidence="6 9" id="KW-0067">ATP-binding</keyword>
<dbReference type="InterPro" id="IPR011009">
    <property type="entry name" value="Kinase-like_dom_sf"/>
</dbReference>